<gene>
    <name evidence="2" type="ORF">I4J89_35925</name>
</gene>
<dbReference type="AlphaFoldDB" id="A0A931G1B9"/>
<evidence type="ECO:0000313" key="2">
    <source>
        <dbReference type="EMBL" id="MBG0566850.1"/>
    </source>
</evidence>
<organism evidence="2 3">
    <name type="scientific">Actinoplanes aureus</name>
    <dbReference type="NCBI Taxonomy" id="2792083"/>
    <lineage>
        <taxon>Bacteria</taxon>
        <taxon>Bacillati</taxon>
        <taxon>Actinomycetota</taxon>
        <taxon>Actinomycetes</taxon>
        <taxon>Micromonosporales</taxon>
        <taxon>Micromonosporaceae</taxon>
        <taxon>Actinoplanes</taxon>
    </lineage>
</organism>
<keyword evidence="3" id="KW-1185">Reference proteome</keyword>
<feature type="signal peptide" evidence="1">
    <location>
        <begin position="1"/>
        <end position="35"/>
    </location>
</feature>
<dbReference type="Proteomes" id="UP000598146">
    <property type="component" value="Unassembled WGS sequence"/>
</dbReference>
<keyword evidence="1" id="KW-0732">Signal</keyword>
<proteinExistence type="predicted"/>
<accession>A0A931G1B9</accession>
<protein>
    <recommendedName>
        <fullName evidence="4">Secreted protein</fullName>
    </recommendedName>
</protein>
<sequence>MNSIKQRVRRGAVAAVMAVAMTGAAVVGATGSAQAAVACKPTWEKVNGQGYVVAQVDYNVKDGPYGACGHVGKITKGTKFYLWCMTTNTYRNNWWYGRIAGTEIKGWVHQDTLGNGIFRIEDDSPNDGKLLLEGCGPLVLWP</sequence>
<name>A0A931G1B9_9ACTN</name>
<dbReference type="EMBL" id="JADQTO010000023">
    <property type="protein sequence ID" value="MBG0566850.1"/>
    <property type="molecule type" value="Genomic_DNA"/>
</dbReference>
<evidence type="ECO:0008006" key="4">
    <source>
        <dbReference type="Google" id="ProtNLM"/>
    </source>
</evidence>
<evidence type="ECO:0000313" key="3">
    <source>
        <dbReference type="Proteomes" id="UP000598146"/>
    </source>
</evidence>
<comment type="caution">
    <text evidence="2">The sequence shown here is derived from an EMBL/GenBank/DDBJ whole genome shotgun (WGS) entry which is preliminary data.</text>
</comment>
<dbReference type="RefSeq" id="WP_196418624.1">
    <property type="nucleotide sequence ID" value="NZ_JADQTO010000023.1"/>
</dbReference>
<evidence type="ECO:0000256" key="1">
    <source>
        <dbReference type="SAM" id="SignalP"/>
    </source>
</evidence>
<reference evidence="2" key="1">
    <citation type="submission" date="2020-11" db="EMBL/GenBank/DDBJ databases">
        <title>Isolation and identification of active actinomycetes.</title>
        <authorList>
            <person name="Sun X."/>
        </authorList>
    </citation>
    <scope>NUCLEOTIDE SEQUENCE</scope>
    <source>
        <strain evidence="2">NEAU-A11</strain>
    </source>
</reference>
<feature type="chain" id="PRO_5036680992" description="Secreted protein" evidence="1">
    <location>
        <begin position="36"/>
        <end position="142"/>
    </location>
</feature>